<keyword evidence="8" id="KW-1133">Transmembrane helix</keyword>
<dbReference type="CDD" id="cd00075">
    <property type="entry name" value="HATPase"/>
    <property type="match status" value="1"/>
</dbReference>
<evidence type="ECO:0000256" key="9">
    <source>
        <dbReference type="ARBA" id="ARBA00023136"/>
    </source>
</evidence>
<evidence type="ECO:0000256" key="8">
    <source>
        <dbReference type="ARBA" id="ARBA00022989"/>
    </source>
</evidence>
<comment type="subcellular location">
    <subcellularLocation>
        <location evidence="2">Membrane</location>
    </subcellularLocation>
</comment>
<dbReference type="PANTHER" id="PTHR45436">
    <property type="entry name" value="SENSOR HISTIDINE KINASE YKOH"/>
    <property type="match status" value="1"/>
</dbReference>
<dbReference type="GO" id="GO:0004673">
    <property type="term" value="F:protein histidine kinase activity"/>
    <property type="evidence" value="ECO:0007669"/>
    <property type="project" value="UniProtKB-EC"/>
</dbReference>
<keyword evidence="7 11" id="KW-0418">Kinase</keyword>
<dbReference type="Gene3D" id="3.30.565.10">
    <property type="entry name" value="Histidine kinase-like ATPase, C-terminal domain"/>
    <property type="match status" value="1"/>
</dbReference>
<evidence type="ECO:0000313" key="11">
    <source>
        <dbReference type="EMBL" id="MPN43535.1"/>
    </source>
</evidence>
<dbReference type="EMBL" id="VSSQ01101985">
    <property type="protein sequence ID" value="MPN43535.1"/>
    <property type="molecule type" value="Genomic_DNA"/>
</dbReference>
<dbReference type="InterPro" id="IPR005467">
    <property type="entry name" value="His_kinase_dom"/>
</dbReference>
<feature type="domain" description="Histidine kinase" evidence="10">
    <location>
        <begin position="87"/>
        <end position="201"/>
    </location>
</feature>
<evidence type="ECO:0000256" key="5">
    <source>
        <dbReference type="ARBA" id="ARBA00022679"/>
    </source>
</evidence>
<gene>
    <name evidence="11" type="primary">sasA_337</name>
    <name evidence="11" type="ORF">SDC9_191095</name>
</gene>
<proteinExistence type="predicted"/>
<evidence type="ECO:0000256" key="3">
    <source>
        <dbReference type="ARBA" id="ARBA00012438"/>
    </source>
</evidence>
<evidence type="ECO:0000259" key="10">
    <source>
        <dbReference type="PROSITE" id="PS50109"/>
    </source>
</evidence>
<dbReference type="SUPFAM" id="SSF55874">
    <property type="entry name" value="ATPase domain of HSP90 chaperone/DNA topoisomerase II/histidine kinase"/>
    <property type="match status" value="1"/>
</dbReference>
<dbReference type="SMART" id="SM00387">
    <property type="entry name" value="HATPase_c"/>
    <property type="match status" value="1"/>
</dbReference>
<evidence type="ECO:0000256" key="2">
    <source>
        <dbReference type="ARBA" id="ARBA00004370"/>
    </source>
</evidence>
<dbReference type="InterPro" id="IPR003594">
    <property type="entry name" value="HATPase_dom"/>
</dbReference>
<dbReference type="PRINTS" id="PR00344">
    <property type="entry name" value="BCTRLSENSOR"/>
</dbReference>
<evidence type="ECO:0000256" key="6">
    <source>
        <dbReference type="ARBA" id="ARBA00022692"/>
    </source>
</evidence>
<evidence type="ECO:0000256" key="7">
    <source>
        <dbReference type="ARBA" id="ARBA00022777"/>
    </source>
</evidence>
<dbReference type="EC" id="2.7.13.3" evidence="3"/>
<protein>
    <recommendedName>
        <fullName evidence="3">histidine kinase</fullName>
        <ecNumber evidence="3">2.7.13.3</ecNumber>
    </recommendedName>
</protein>
<keyword evidence="4" id="KW-0597">Phosphoprotein</keyword>
<comment type="catalytic activity">
    <reaction evidence="1">
        <text>ATP + protein L-histidine = ADP + protein N-phospho-L-histidine.</text>
        <dbReference type="EC" id="2.7.13.3"/>
    </reaction>
</comment>
<evidence type="ECO:0000256" key="4">
    <source>
        <dbReference type="ARBA" id="ARBA00022553"/>
    </source>
</evidence>
<dbReference type="PROSITE" id="PS50109">
    <property type="entry name" value="HIS_KIN"/>
    <property type="match status" value="1"/>
</dbReference>
<dbReference type="Pfam" id="PF02518">
    <property type="entry name" value="HATPase_c"/>
    <property type="match status" value="1"/>
</dbReference>
<dbReference type="GO" id="GO:0016020">
    <property type="term" value="C:membrane"/>
    <property type="evidence" value="ECO:0007669"/>
    <property type="project" value="UniProtKB-SubCell"/>
</dbReference>
<reference evidence="11" key="1">
    <citation type="submission" date="2019-08" db="EMBL/GenBank/DDBJ databases">
        <authorList>
            <person name="Kucharzyk K."/>
            <person name="Murdoch R.W."/>
            <person name="Higgins S."/>
            <person name="Loffler F."/>
        </authorList>
    </citation>
    <scope>NUCLEOTIDE SEQUENCE</scope>
</reference>
<organism evidence="11">
    <name type="scientific">bioreactor metagenome</name>
    <dbReference type="NCBI Taxonomy" id="1076179"/>
    <lineage>
        <taxon>unclassified sequences</taxon>
        <taxon>metagenomes</taxon>
        <taxon>ecological metagenomes</taxon>
    </lineage>
</organism>
<dbReference type="InterPro" id="IPR036890">
    <property type="entry name" value="HATPase_C_sf"/>
</dbReference>
<keyword evidence="6" id="KW-0812">Transmembrane</keyword>
<name>A0A645HWW8_9ZZZZ</name>
<evidence type="ECO:0000256" key="1">
    <source>
        <dbReference type="ARBA" id="ARBA00000085"/>
    </source>
</evidence>
<dbReference type="InterPro" id="IPR004358">
    <property type="entry name" value="Sig_transdc_His_kin-like_C"/>
</dbReference>
<comment type="caution">
    <text evidence="11">The sequence shown here is derived from an EMBL/GenBank/DDBJ whole genome shotgun (WGS) entry which is preliminary data.</text>
</comment>
<dbReference type="AlphaFoldDB" id="A0A645HWW8"/>
<dbReference type="InterPro" id="IPR050428">
    <property type="entry name" value="TCS_sensor_his_kinase"/>
</dbReference>
<dbReference type="PANTHER" id="PTHR45436:SF5">
    <property type="entry name" value="SENSOR HISTIDINE KINASE TRCS"/>
    <property type="match status" value="1"/>
</dbReference>
<keyword evidence="9" id="KW-0472">Membrane</keyword>
<accession>A0A645HWW8</accession>
<keyword evidence="5 11" id="KW-0808">Transferase</keyword>
<sequence length="201" mass="21204">MSEQLLSLAQAHQLQQSTPGSAAEEAAICDANAVAREGVIAHLPQALEKQIDLGWRDARGEDVDDADGDELQPGTFVAPVKASALGLHEVLSNLVHNAIAYTPHGGRVSVSAHVSNEQTLNPQVQLLVQDDGPGIAPEDRERAFQRFERLQPTSGGATVPGSGLGLAIARTYLQPMQGRIELLDGEGGKGLTVRVTLPLAK</sequence>